<feature type="compositionally biased region" description="Pro residues" evidence="1">
    <location>
        <begin position="90"/>
        <end position="112"/>
    </location>
</feature>
<evidence type="ECO:0000313" key="3">
    <source>
        <dbReference type="Proteomes" id="UP001597368"/>
    </source>
</evidence>
<dbReference type="InterPro" id="IPR008651">
    <property type="entry name" value="Uncharacterised_HicB"/>
</dbReference>
<name>A0ABW4T9I7_9ACTN</name>
<reference evidence="3" key="1">
    <citation type="journal article" date="2019" name="Int. J. Syst. Evol. Microbiol.">
        <title>The Global Catalogue of Microorganisms (GCM) 10K type strain sequencing project: providing services to taxonomists for standard genome sequencing and annotation.</title>
        <authorList>
            <consortium name="The Broad Institute Genomics Platform"/>
            <consortium name="The Broad Institute Genome Sequencing Center for Infectious Disease"/>
            <person name="Wu L."/>
            <person name="Ma J."/>
        </authorList>
    </citation>
    <scope>NUCLEOTIDE SEQUENCE [LARGE SCALE GENOMIC DNA]</scope>
    <source>
        <strain evidence="3">ICMP 6774ER</strain>
    </source>
</reference>
<evidence type="ECO:0000313" key="2">
    <source>
        <dbReference type="EMBL" id="MFD1937944.1"/>
    </source>
</evidence>
<dbReference type="SUPFAM" id="SSF47598">
    <property type="entry name" value="Ribbon-helix-helix"/>
    <property type="match status" value="1"/>
</dbReference>
<dbReference type="InterPro" id="IPR013321">
    <property type="entry name" value="Arc_rbn_hlx_hlx"/>
</dbReference>
<organism evidence="2 3">
    <name type="scientific">Nonomuraea mangrovi</name>
    <dbReference type="NCBI Taxonomy" id="2316207"/>
    <lineage>
        <taxon>Bacteria</taxon>
        <taxon>Bacillati</taxon>
        <taxon>Actinomycetota</taxon>
        <taxon>Actinomycetes</taxon>
        <taxon>Streptosporangiales</taxon>
        <taxon>Streptosporangiaceae</taxon>
        <taxon>Nonomuraea</taxon>
    </lineage>
</organism>
<accession>A0ABW4T9I7</accession>
<protein>
    <submittedName>
        <fullName evidence="2">Toxin-antitoxin system HicB family antitoxin</fullName>
    </submittedName>
</protein>
<feature type="region of interest" description="Disordered" evidence="1">
    <location>
        <begin position="81"/>
        <end position="118"/>
    </location>
</feature>
<proteinExistence type="predicted"/>
<dbReference type="CDD" id="cd21631">
    <property type="entry name" value="RHH_CopG_NikR-like"/>
    <property type="match status" value="1"/>
</dbReference>
<dbReference type="Proteomes" id="UP001597368">
    <property type="component" value="Unassembled WGS sequence"/>
</dbReference>
<dbReference type="RefSeq" id="WP_379579565.1">
    <property type="nucleotide sequence ID" value="NZ_JBHUFV010000061.1"/>
</dbReference>
<keyword evidence="3" id="KW-1185">Reference proteome</keyword>
<evidence type="ECO:0000256" key="1">
    <source>
        <dbReference type="SAM" id="MobiDB-lite"/>
    </source>
</evidence>
<dbReference type="EMBL" id="JBHUFV010000061">
    <property type="protein sequence ID" value="MFD1937944.1"/>
    <property type="molecule type" value="Genomic_DNA"/>
</dbReference>
<dbReference type="Gene3D" id="1.10.1220.10">
    <property type="entry name" value="Met repressor-like"/>
    <property type="match status" value="1"/>
</dbReference>
<gene>
    <name evidence="2" type="ORF">ACFSKW_41375</name>
</gene>
<comment type="caution">
    <text evidence="2">The sequence shown here is derived from an EMBL/GenBank/DDBJ whole genome shotgun (WGS) entry which is preliminary data.</text>
</comment>
<dbReference type="Pfam" id="PF05534">
    <property type="entry name" value="HicB"/>
    <property type="match status" value="1"/>
</dbReference>
<sequence length="182" mass="19135">MDLTQYIENLRREFGDAAEAAGPEARATADRLTGLLDSALRLTLIEVLSEAADELTREIEPGVVDVRIRGRQPEFVVTMPSTWHAGPSGAPTPPGAPYPPFPPAPPEPPVPPGDADQGTARMTLRLPEALKARIERAAATSGVSVNAWLVKALSGAVSGAASEPSSQSRPPTVGRRISGWVS</sequence>
<feature type="region of interest" description="Disordered" evidence="1">
    <location>
        <begin position="156"/>
        <end position="182"/>
    </location>
</feature>
<dbReference type="InterPro" id="IPR010985">
    <property type="entry name" value="Ribbon_hlx_hlx"/>
</dbReference>